<dbReference type="STRING" id="1657.ACU20_01720"/>
<evidence type="ECO:0000256" key="5">
    <source>
        <dbReference type="ARBA" id="ARBA00022970"/>
    </source>
</evidence>
<dbReference type="PANTHER" id="PTHR30614">
    <property type="entry name" value="MEMBRANE COMPONENT OF AMINO ACID ABC TRANSPORTER"/>
    <property type="match status" value="1"/>
</dbReference>
<feature type="transmembrane region" description="Helical" evidence="8">
    <location>
        <begin position="54"/>
        <end position="79"/>
    </location>
</feature>
<comment type="similarity">
    <text evidence="8">Belongs to the binding-protein-dependent transport system permease family.</text>
</comment>
<dbReference type="GO" id="GO:0022857">
    <property type="term" value="F:transmembrane transporter activity"/>
    <property type="evidence" value="ECO:0007669"/>
    <property type="project" value="InterPro"/>
</dbReference>
<keyword evidence="5" id="KW-0029">Amino-acid transport</keyword>
<dbReference type="AlphaFoldDB" id="A0A0K9EUQ8"/>
<evidence type="ECO:0000256" key="8">
    <source>
        <dbReference type="RuleBase" id="RU363032"/>
    </source>
</evidence>
<sequence length="224" mass="25168">MERAIELWVESFPALISATVTVTIPLSLISIAIALVLGIITAQLRLSKLRIFRAIGWFYVWIFRGTPLLVQLFIVFFGLPSIGLYLSPWTAGVATLSLNTGAYVGEAIRGAQLSVPEGQWEAARSLRLSRWQTLRHIIYPQLWRVALPTLMNQFIDLVKGTSLVSVITLADLTQVAQQITARTYEPLIMYVEVAFIYLVISTVLTWIQGRLEKATSRYVVRTND</sequence>
<dbReference type="Pfam" id="PF00528">
    <property type="entry name" value="BPD_transp_1"/>
    <property type="match status" value="1"/>
</dbReference>
<evidence type="ECO:0000256" key="1">
    <source>
        <dbReference type="ARBA" id="ARBA00004651"/>
    </source>
</evidence>
<reference evidence="9 10" key="1">
    <citation type="submission" date="2018-11" db="EMBL/GenBank/DDBJ databases">
        <authorList>
            <consortium name="Pathogen Informatics"/>
        </authorList>
    </citation>
    <scope>NUCLEOTIDE SEQUENCE [LARGE SCALE GENOMIC DNA]</scope>
    <source>
        <strain evidence="9 10">NCTC10327</strain>
    </source>
</reference>
<dbReference type="GO" id="GO:0043190">
    <property type="term" value="C:ATP-binding cassette (ABC) transporter complex"/>
    <property type="evidence" value="ECO:0007669"/>
    <property type="project" value="InterPro"/>
</dbReference>
<organism evidence="9 10">
    <name type="scientific">Actinobaculum suis</name>
    <dbReference type="NCBI Taxonomy" id="1657"/>
    <lineage>
        <taxon>Bacteria</taxon>
        <taxon>Bacillati</taxon>
        <taxon>Actinomycetota</taxon>
        <taxon>Actinomycetes</taxon>
        <taxon>Actinomycetales</taxon>
        <taxon>Actinomycetaceae</taxon>
        <taxon>Actinobaculum</taxon>
    </lineage>
</organism>
<evidence type="ECO:0000313" key="9">
    <source>
        <dbReference type="EMBL" id="VDG75846.1"/>
    </source>
</evidence>
<keyword evidence="2 8" id="KW-0813">Transport</keyword>
<feature type="transmembrane region" description="Helical" evidence="8">
    <location>
        <begin position="12"/>
        <end position="42"/>
    </location>
</feature>
<evidence type="ECO:0000256" key="6">
    <source>
        <dbReference type="ARBA" id="ARBA00022989"/>
    </source>
</evidence>
<dbReference type="Gene3D" id="1.10.3720.10">
    <property type="entry name" value="MetI-like"/>
    <property type="match status" value="1"/>
</dbReference>
<gene>
    <name evidence="9" type="primary">yecS_1</name>
    <name evidence="9" type="ORF">NCTC10327_00531</name>
</gene>
<dbReference type="OrthoDB" id="3181282at2"/>
<dbReference type="InterPro" id="IPR035906">
    <property type="entry name" value="MetI-like_sf"/>
</dbReference>
<dbReference type="SUPFAM" id="SSF161098">
    <property type="entry name" value="MetI-like"/>
    <property type="match status" value="1"/>
</dbReference>
<dbReference type="InterPro" id="IPR000515">
    <property type="entry name" value="MetI-like"/>
</dbReference>
<dbReference type="CDD" id="cd06261">
    <property type="entry name" value="TM_PBP2"/>
    <property type="match status" value="1"/>
</dbReference>
<evidence type="ECO:0000256" key="3">
    <source>
        <dbReference type="ARBA" id="ARBA00022475"/>
    </source>
</evidence>
<dbReference type="PROSITE" id="PS50928">
    <property type="entry name" value="ABC_TM1"/>
    <property type="match status" value="1"/>
</dbReference>
<dbReference type="Proteomes" id="UP000269974">
    <property type="component" value="Unassembled WGS sequence"/>
</dbReference>
<dbReference type="GO" id="GO:0006865">
    <property type="term" value="P:amino acid transport"/>
    <property type="evidence" value="ECO:0007669"/>
    <property type="project" value="UniProtKB-KW"/>
</dbReference>
<proteinExistence type="inferred from homology"/>
<dbReference type="EMBL" id="UYIO01000001">
    <property type="protein sequence ID" value="VDG75846.1"/>
    <property type="molecule type" value="Genomic_DNA"/>
</dbReference>
<evidence type="ECO:0000256" key="7">
    <source>
        <dbReference type="ARBA" id="ARBA00023136"/>
    </source>
</evidence>
<keyword evidence="3" id="KW-1003">Cell membrane</keyword>
<evidence type="ECO:0000256" key="2">
    <source>
        <dbReference type="ARBA" id="ARBA00022448"/>
    </source>
</evidence>
<dbReference type="NCBIfam" id="TIGR01726">
    <property type="entry name" value="HEQRo_perm_3TM"/>
    <property type="match status" value="1"/>
</dbReference>
<evidence type="ECO:0000256" key="4">
    <source>
        <dbReference type="ARBA" id="ARBA00022692"/>
    </source>
</evidence>
<protein>
    <submittedName>
        <fullName evidence="9">Amino acid ABC transporter permease</fullName>
    </submittedName>
</protein>
<accession>A0A0K9EUQ8</accession>
<feature type="transmembrane region" description="Helical" evidence="8">
    <location>
        <begin position="187"/>
        <end position="207"/>
    </location>
</feature>
<comment type="subcellular location">
    <subcellularLocation>
        <location evidence="1 8">Cell membrane</location>
        <topology evidence="1 8">Multi-pass membrane protein</topology>
    </subcellularLocation>
</comment>
<keyword evidence="7 8" id="KW-0472">Membrane</keyword>
<evidence type="ECO:0000313" key="10">
    <source>
        <dbReference type="Proteomes" id="UP000269974"/>
    </source>
</evidence>
<dbReference type="InterPro" id="IPR043429">
    <property type="entry name" value="ArtM/GltK/GlnP/TcyL/YhdX-like"/>
</dbReference>
<comment type="caution">
    <text evidence="9">The sequence shown here is derived from an EMBL/GenBank/DDBJ whole genome shotgun (WGS) entry which is preliminary data.</text>
</comment>
<dbReference type="RefSeq" id="WP_049618983.1">
    <property type="nucleotide sequence ID" value="NZ_LFUS01000011.1"/>
</dbReference>
<keyword evidence="6 8" id="KW-1133">Transmembrane helix</keyword>
<dbReference type="PANTHER" id="PTHR30614:SF0">
    <property type="entry name" value="L-CYSTINE TRANSPORT SYSTEM PERMEASE PROTEIN TCYL"/>
    <property type="match status" value="1"/>
</dbReference>
<keyword evidence="4 8" id="KW-0812">Transmembrane</keyword>
<name>A0A0K9EUQ8_9ACTO</name>
<dbReference type="InterPro" id="IPR010065">
    <property type="entry name" value="AA_ABC_transptr_permease_3TM"/>
</dbReference>